<comment type="caution">
    <text evidence="2">The sequence shown here is derived from an EMBL/GenBank/DDBJ whole genome shotgun (WGS) entry which is preliminary data.</text>
</comment>
<keyword evidence="3" id="KW-1185">Reference proteome</keyword>
<dbReference type="AlphaFoldDB" id="A0A4Z2EN45"/>
<evidence type="ECO:0000256" key="1">
    <source>
        <dbReference type="SAM" id="MobiDB-lite"/>
    </source>
</evidence>
<accession>A0A4Z2EN45</accession>
<feature type="compositionally biased region" description="Low complexity" evidence="1">
    <location>
        <begin position="52"/>
        <end position="69"/>
    </location>
</feature>
<feature type="compositionally biased region" description="Basic and acidic residues" evidence="1">
    <location>
        <begin position="9"/>
        <end position="23"/>
    </location>
</feature>
<evidence type="ECO:0000313" key="2">
    <source>
        <dbReference type="EMBL" id="TNN30165.1"/>
    </source>
</evidence>
<protein>
    <submittedName>
        <fullName evidence="2">Uncharacterized protein</fullName>
    </submittedName>
</protein>
<dbReference type="EMBL" id="SRLO01004789">
    <property type="protein sequence ID" value="TNN30165.1"/>
    <property type="molecule type" value="Genomic_DNA"/>
</dbReference>
<feature type="region of interest" description="Disordered" evidence="1">
    <location>
        <begin position="1"/>
        <end position="69"/>
    </location>
</feature>
<name>A0A4Z2EN45_9TELE</name>
<gene>
    <name evidence="2" type="ORF">EYF80_059681</name>
</gene>
<sequence>MRLVSVAEGRSRRAAEEAEKERPAAPSHRSNHQFASMKNKFYNELTHLPSGNNNNNNNNNNNSSSVTTL</sequence>
<evidence type="ECO:0000313" key="3">
    <source>
        <dbReference type="Proteomes" id="UP000314294"/>
    </source>
</evidence>
<reference evidence="2 3" key="1">
    <citation type="submission" date="2019-03" db="EMBL/GenBank/DDBJ databases">
        <title>First draft genome of Liparis tanakae, snailfish: a comprehensive survey of snailfish specific genes.</title>
        <authorList>
            <person name="Kim W."/>
            <person name="Song I."/>
            <person name="Jeong J.-H."/>
            <person name="Kim D."/>
            <person name="Kim S."/>
            <person name="Ryu S."/>
            <person name="Song J.Y."/>
            <person name="Lee S.K."/>
        </authorList>
    </citation>
    <scope>NUCLEOTIDE SEQUENCE [LARGE SCALE GENOMIC DNA]</scope>
    <source>
        <tissue evidence="2">Muscle</tissue>
    </source>
</reference>
<proteinExistence type="predicted"/>
<dbReference type="Proteomes" id="UP000314294">
    <property type="component" value="Unassembled WGS sequence"/>
</dbReference>
<organism evidence="2 3">
    <name type="scientific">Liparis tanakae</name>
    <name type="common">Tanaka's snailfish</name>
    <dbReference type="NCBI Taxonomy" id="230148"/>
    <lineage>
        <taxon>Eukaryota</taxon>
        <taxon>Metazoa</taxon>
        <taxon>Chordata</taxon>
        <taxon>Craniata</taxon>
        <taxon>Vertebrata</taxon>
        <taxon>Euteleostomi</taxon>
        <taxon>Actinopterygii</taxon>
        <taxon>Neopterygii</taxon>
        <taxon>Teleostei</taxon>
        <taxon>Neoteleostei</taxon>
        <taxon>Acanthomorphata</taxon>
        <taxon>Eupercaria</taxon>
        <taxon>Perciformes</taxon>
        <taxon>Cottioidei</taxon>
        <taxon>Cottales</taxon>
        <taxon>Liparidae</taxon>
        <taxon>Liparis</taxon>
    </lineage>
</organism>